<sequence>MNDPESGTPSLVAPAMDSTEKGGSGSARHCHFVLLAEFNIDKGSTLSYQYPAPLEHDDHMLAELMLPDGAHARAEDWTVFFLDDKRPLRSLAASQSSTDPDEKRRHSKELSDADEGGELTHVLNLVRTKHDNTVRRGALVRAMAIGTSHPWIQVFKPVLQLALDDFFAKPREEPLSKLYEAINSLDLSAMPKLSRDEKLILRASDSRDLFAERFEPVITQEESARPTVASKAFLPRRTSAASLRQHSPSLRRKPSASAKAALDSPADPDAAPLTSSQSRPRKGSWSAATLFSGMAGNHSSASASVTSASQGALPVRDTHFYETSLAYQGKSVLLRIPLHTFPEEVGDYSLMSLHSAFCGTSSVPSGPMHGHLHSNGSQTPALIMLFNAVATGKRVIFLGHGQPANTVATHVLSACALASGGGAVFRGLTRRAFPYCNLGMMDELERTPGYIAGVTNPRFEDLHAWDVLYNTDTGKVTVAKDVEPAPPLRPHLPPQPSRGTFSSGSITSMAGSTGLGHDALVSGAASSDYGEYGSQILGGTSSHTSSAFVGGSSIKSGSSKDRTGVNIETRPDAQDVLFIEELQNAAAARCGDRYLLARWTDFAFSFARAVAKHQEQFYGHITIGLPPSQPFLNGQLGSGAVYPDRDTELKEISANNMRAAGWLTTDACRLFRAVSFRTLSALSEQAIVGYDVQHQVQRLKRARHMSAAEAELIFATLSSTIRTPKQITEFLALHAPHTGSLSSIAVGLLHPSSNVRGASVELLSSLCTTSLGRKFVQSLNIFHRLAFARQLTERERAQGLTASHSSGAEVQDRGALRLSVMPVTPLTPGFTGGAPFSRTVSDSYGGSPSWSSGAASLQRPREGLPRASNGSSVYSTSVPTDSGLLDRTPKSSASGSIDPHPLISTAEGA</sequence>
<feature type="region of interest" description="Disordered" evidence="1">
    <location>
        <begin position="92"/>
        <end position="113"/>
    </location>
</feature>
<dbReference type="GO" id="GO:0005886">
    <property type="term" value="C:plasma membrane"/>
    <property type="evidence" value="ECO:0007669"/>
    <property type="project" value="TreeGrafter"/>
</dbReference>
<dbReference type="InterPro" id="IPR012860">
    <property type="entry name" value="Afi1_N"/>
</dbReference>
<feature type="region of interest" description="Disordered" evidence="1">
    <location>
        <begin position="842"/>
        <end position="909"/>
    </location>
</feature>
<accession>A0A316W3N3</accession>
<feature type="compositionally biased region" description="Polar residues" evidence="1">
    <location>
        <begin position="497"/>
        <end position="506"/>
    </location>
</feature>
<dbReference type="PANTHER" id="PTHR28245">
    <property type="entry name" value="ARF3-INTERACTING PROTEIN 1"/>
    <property type="match status" value="1"/>
</dbReference>
<dbReference type="OrthoDB" id="66409at2759"/>
<dbReference type="InterPro" id="IPR037516">
    <property type="entry name" value="Tripartite_DENN"/>
</dbReference>
<dbReference type="GeneID" id="37034289"/>
<dbReference type="PANTHER" id="PTHR28245:SF1">
    <property type="entry name" value="ARF3-INTERACTING PROTEIN 1"/>
    <property type="match status" value="1"/>
</dbReference>
<dbReference type="InterPro" id="IPR052809">
    <property type="entry name" value="Actin_polarity_regulatory"/>
</dbReference>
<evidence type="ECO:0000313" key="3">
    <source>
        <dbReference type="EMBL" id="PWN44410.1"/>
    </source>
</evidence>
<evidence type="ECO:0000259" key="2">
    <source>
        <dbReference type="PROSITE" id="PS50211"/>
    </source>
</evidence>
<evidence type="ECO:0000256" key="1">
    <source>
        <dbReference type="SAM" id="MobiDB-lite"/>
    </source>
</evidence>
<dbReference type="Pfam" id="PF08616">
    <property type="entry name" value="SPA"/>
    <property type="match status" value="1"/>
</dbReference>
<dbReference type="GO" id="GO:0051666">
    <property type="term" value="P:actin cortical patch localization"/>
    <property type="evidence" value="ECO:0007669"/>
    <property type="project" value="TreeGrafter"/>
</dbReference>
<feature type="region of interest" description="Disordered" evidence="1">
    <location>
        <begin position="221"/>
        <end position="283"/>
    </location>
</feature>
<dbReference type="PROSITE" id="PS50211">
    <property type="entry name" value="DENN"/>
    <property type="match status" value="1"/>
</dbReference>
<feature type="compositionally biased region" description="Low complexity" evidence="1">
    <location>
        <begin position="842"/>
        <end position="856"/>
    </location>
</feature>
<organism evidence="3 4">
    <name type="scientific">Ceraceosorus guamensis</name>
    <dbReference type="NCBI Taxonomy" id="1522189"/>
    <lineage>
        <taxon>Eukaryota</taxon>
        <taxon>Fungi</taxon>
        <taxon>Dikarya</taxon>
        <taxon>Basidiomycota</taxon>
        <taxon>Ustilaginomycotina</taxon>
        <taxon>Exobasidiomycetes</taxon>
        <taxon>Ceraceosorales</taxon>
        <taxon>Ceraceosoraceae</taxon>
        <taxon>Ceraceosorus</taxon>
    </lineage>
</organism>
<proteinExistence type="predicted"/>
<dbReference type="Proteomes" id="UP000245783">
    <property type="component" value="Unassembled WGS sequence"/>
</dbReference>
<dbReference type="STRING" id="1522189.A0A316W3N3"/>
<dbReference type="InParanoid" id="A0A316W3N3"/>
<feature type="domain" description="UDENN" evidence="2">
    <location>
        <begin position="31"/>
        <end position="601"/>
    </location>
</feature>
<dbReference type="FunCoup" id="A0A316W3N3">
    <property type="interactions" value="37"/>
</dbReference>
<reference evidence="3 4" key="1">
    <citation type="journal article" date="2018" name="Mol. Biol. Evol.">
        <title>Broad Genomic Sampling Reveals a Smut Pathogenic Ancestry of the Fungal Clade Ustilaginomycotina.</title>
        <authorList>
            <person name="Kijpornyongpan T."/>
            <person name="Mondo S.J."/>
            <person name="Barry K."/>
            <person name="Sandor L."/>
            <person name="Lee J."/>
            <person name="Lipzen A."/>
            <person name="Pangilinan J."/>
            <person name="LaButti K."/>
            <person name="Hainaut M."/>
            <person name="Henrissat B."/>
            <person name="Grigoriev I.V."/>
            <person name="Spatafora J.W."/>
            <person name="Aime M.C."/>
        </authorList>
    </citation>
    <scope>NUCLEOTIDE SEQUENCE [LARGE SCALE GENOMIC DNA]</scope>
    <source>
        <strain evidence="3 4">MCA 4658</strain>
    </source>
</reference>
<feature type="compositionally biased region" description="Pro residues" evidence="1">
    <location>
        <begin position="484"/>
        <end position="496"/>
    </location>
</feature>
<gene>
    <name evidence="3" type="ORF">IE81DRAFT_310633</name>
</gene>
<dbReference type="AlphaFoldDB" id="A0A316W3N3"/>
<dbReference type="Pfam" id="PF07792">
    <property type="entry name" value="Afi1"/>
    <property type="match status" value="1"/>
</dbReference>
<protein>
    <submittedName>
        <fullName evidence="3">Spindle pole body interacting protein</fullName>
    </submittedName>
</protein>
<feature type="compositionally biased region" description="Low complexity" evidence="1">
    <location>
        <begin position="255"/>
        <end position="273"/>
    </location>
</feature>
<name>A0A316W3N3_9BASI</name>
<keyword evidence="4" id="KW-1185">Reference proteome</keyword>
<feature type="compositionally biased region" description="Polar residues" evidence="1">
    <location>
        <begin position="239"/>
        <end position="248"/>
    </location>
</feature>
<dbReference type="EMBL" id="KZ819361">
    <property type="protein sequence ID" value="PWN44410.1"/>
    <property type="molecule type" value="Genomic_DNA"/>
</dbReference>
<feature type="compositionally biased region" description="Basic and acidic residues" evidence="1">
    <location>
        <begin position="100"/>
        <end position="111"/>
    </location>
</feature>
<dbReference type="RefSeq" id="XP_025371570.1">
    <property type="nucleotide sequence ID" value="XM_025512419.1"/>
</dbReference>
<feature type="compositionally biased region" description="Polar residues" evidence="1">
    <location>
        <begin position="868"/>
        <end position="880"/>
    </location>
</feature>
<evidence type="ECO:0000313" key="4">
    <source>
        <dbReference type="Proteomes" id="UP000245783"/>
    </source>
</evidence>
<feature type="region of interest" description="Disordered" evidence="1">
    <location>
        <begin position="1"/>
        <end position="24"/>
    </location>
</feature>
<feature type="region of interest" description="Disordered" evidence="1">
    <location>
        <begin position="483"/>
        <end position="506"/>
    </location>
</feature>